<evidence type="ECO:0000256" key="3">
    <source>
        <dbReference type="ARBA" id="ARBA00004953"/>
    </source>
</evidence>
<feature type="domain" description="MobA-like NTP transferase" evidence="12">
    <location>
        <begin position="3"/>
        <end position="128"/>
    </location>
</feature>
<proteinExistence type="predicted"/>
<dbReference type="UniPathway" id="UPA00148"/>
<evidence type="ECO:0000256" key="4">
    <source>
        <dbReference type="ARBA" id="ARBA00012285"/>
    </source>
</evidence>
<dbReference type="InterPro" id="IPR015422">
    <property type="entry name" value="PyrdxlP-dep_Trfase_small"/>
</dbReference>
<dbReference type="Pfam" id="PF00155">
    <property type="entry name" value="Aminotran_1_2"/>
    <property type="match status" value="1"/>
</dbReference>
<evidence type="ECO:0000256" key="1">
    <source>
        <dbReference type="ARBA" id="ARBA00001933"/>
    </source>
</evidence>
<dbReference type="NCBIfam" id="TIGR01140">
    <property type="entry name" value="L_thr_O3P_dcar"/>
    <property type="match status" value="1"/>
</dbReference>
<dbReference type="InterPro" id="IPR015424">
    <property type="entry name" value="PyrdxlP-dep_Trfase"/>
</dbReference>
<dbReference type="Pfam" id="PF12804">
    <property type="entry name" value="NTP_transf_3"/>
    <property type="match status" value="1"/>
</dbReference>
<feature type="region of interest" description="Disordered" evidence="10">
    <location>
        <begin position="188"/>
        <end position="237"/>
    </location>
</feature>
<dbReference type="EC" id="4.1.1.81" evidence="4"/>
<dbReference type="GO" id="GO:0030170">
    <property type="term" value="F:pyridoxal phosphate binding"/>
    <property type="evidence" value="ECO:0007669"/>
    <property type="project" value="InterPro"/>
</dbReference>
<dbReference type="Gene3D" id="3.40.640.10">
    <property type="entry name" value="Type I PLP-dependent aspartate aminotransferase-like (Major domain)"/>
    <property type="match status" value="1"/>
</dbReference>
<evidence type="ECO:0000259" key="11">
    <source>
        <dbReference type="Pfam" id="PF00155"/>
    </source>
</evidence>
<comment type="caution">
    <text evidence="13">The sequence shown here is derived from an EMBL/GenBank/DDBJ whole genome shotgun (WGS) entry which is preliminary data.</text>
</comment>
<evidence type="ECO:0000256" key="8">
    <source>
        <dbReference type="ARBA" id="ARBA00029996"/>
    </source>
</evidence>
<comment type="catalytic activity">
    <reaction evidence="9">
        <text>O-phospho-L-threonine + H(+) = (R)-1-aminopropan-2-yl phosphate + CO2</text>
        <dbReference type="Rhea" id="RHEA:11492"/>
        <dbReference type="ChEBI" id="CHEBI:15378"/>
        <dbReference type="ChEBI" id="CHEBI:16526"/>
        <dbReference type="ChEBI" id="CHEBI:58563"/>
        <dbReference type="ChEBI" id="CHEBI:58675"/>
        <dbReference type="EC" id="4.1.1.81"/>
    </reaction>
</comment>
<evidence type="ECO:0000256" key="7">
    <source>
        <dbReference type="ARBA" id="ARBA00023239"/>
    </source>
</evidence>
<evidence type="ECO:0000313" key="14">
    <source>
        <dbReference type="Proteomes" id="UP000466535"/>
    </source>
</evidence>
<keyword evidence="6" id="KW-0663">Pyridoxal phosphate</keyword>
<dbReference type="GO" id="GO:0048472">
    <property type="term" value="F:threonine-phosphate decarboxylase activity"/>
    <property type="evidence" value="ECO:0007669"/>
    <property type="project" value="UniProtKB-EC"/>
</dbReference>
<dbReference type="Proteomes" id="UP000466535">
    <property type="component" value="Unassembled WGS sequence"/>
</dbReference>
<dbReference type="SUPFAM" id="SSF53383">
    <property type="entry name" value="PLP-dependent transferases"/>
    <property type="match status" value="1"/>
</dbReference>
<evidence type="ECO:0000256" key="2">
    <source>
        <dbReference type="ARBA" id="ARBA00003444"/>
    </source>
</evidence>
<dbReference type="Gene3D" id="3.90.550.10">
    <property type="entry name" value="Spore Coat Polysaccharide Biosynthesis Protein SpsA, Chain A"/>
    <property type="match status" value="1"/>
</dbReference>
<evidence type="ECO:0000256" key="5">
    <source>
        <dbReference type="ARBA" id="ARBA00022573"/>
    </source>
</evidence>
<dbReference type="Gene3D" id="3.90.1150.10">
    <property type="entry name" value="Aspartate Aminotransferase, domain 1"/>
    <property type="match status" value="1"/>
</dbReference>
<dbReference type="GO" id="GO:0016779">
    <property type="term" value="F:nucleotidyltransferase activity"/>
    <property type="evidence" value="ECO:0007669"/>
    <property type="project" value="UniProtKB-ARBA"/>
</dbReference>
<evidence type="ECO:0000259" key="12">
    <source>
        <dbReference type="Pfam" id="PF12804"/>
    </source>
</evidence>
<evidence type="ECO:0000256" key="6">
    <source>
        <dbReference type="ARBA" id="ARBA00022898"/>
    </source>
</evidence>
<dbReference type="PANTHER" id="PTHR42885">
    <property type="entry name" value="HISTIDINOL-PHOSPHATE AMINOTRANSFERASE-RELATED"/>
    <property type="match status" value="1"/>
</dbReference>
<evidence type="ECO:0000256" key="10">
    <source>
        <dbReference type="SAM" id="MobiDB-lite"/>
    </source>
</evidence>
<dbReference type="CDD" id="cd00609">
    <property type="entry name" value="AAT_like"/>
    <property type="match status" value="1"/>
</dbReference>
<dbReference type="InterPro" id="IPR005860">
    <property type="entry name" value="CobD"/>
</dbReference>
<accession>A0A6B0SXF7</accession>
<protein>
    <recommendedName>
        <fullName evidence="4">threonine-phosphate decarboxylase</fullName>
        <ecNumber evidence="4">4.1.1.81</ecNumber>
    </recommendedName>
    <alternativeName>
        <fullName evidence="8">L-threonine-O-3-phosphate decarboxylase</fullName>
    </alternativeName>
</protein>
<dbReference type="AlphaFoldDB" id="A0A6B0SXF7"/>
<comment type="function">
    <text evidence="2">Decarboxylates L-threonine-O-3-phosphate to yield (R)-1-amino-2-propanol O-2-phosphate, the precursor for the linkage between the nucleotide loop and the corrin ring in cobalamin.</text>
</comment>
<feature type="domain" description="Aminotransferase class I/classII large" evidence="11">
    <location>
        <begin position="242"/>
        <end position="532"/>
    </location>
</feature>
<comment type="cofactor">
    <cofactor evidence="1">
        <name>pyridoxal 5'-phosphate</name>
        <dbReference type="ChEBI" id="CHEBI:597326"/>
    </cofactor>
</comment>
<dbReference type="GO" id="GO:0009236">
    <property type="term" value="P:cobalamin biosynthetic process"/>
    <property type="evidence" value="ECO:0007669"/>
    <property type="project" value="UniProtKB-UniPathway"/>
</dbReference>
<keyword evidence="5" id="KW-0169">Cobalamin biosynthesis</keyword>
<dbReference type="InterPro" id="IPR029044">
    <property type="entry name" value="Nucleotide-diphossugar_trans"/>
</dbReference>
<dbReference type="InterPro" id="IPR015421">
    <property type="entry name" value="PyrdxlP-dep_Trfase_major"/>
</dbReference>
<sequence>MDALVMCGGRGTRLGADTEKPLYEVGGVPMVDRVCGALVDSRVENIYAVVSPHTPETRRYLDSKRGEAVTIIDAPGEGYVADLGYALGRIEPPVVTVAADLPLLDGEVIDRLLNRHESGSLSVYVPDTLKGTLGVSSDTTMERDGQTIASAGVNVVGETEREGVTVSHDVRVAVNVNYPEDAAVAESLAGDRPPGTARSTGGVETAGRVGRTPHGSSDRADVLDFSANTNPRVPPGTEEVYGKAFSETQRYPPEPPEEYREAAAAYVGCDPESVVPTPGGLAAIRRSIELAVSPGDSVLVPAPSFGEYAREVRLQGADPVFVDAEEIPAADPSGHATAVVCNPNNPTGRLYDRADLERFAAACREAGTTLLVDEAFLGFTEQPSMAGTEGVVVARALTKLYGMPGIRAGFAVATGRFGQALSAARRTWNLSAPALAVGTHCLRAEAFVAETRERVESERQRLRAELSETFDVAPSAAPFLLLDVKGRSVDAVLEAAREQGVILRDARTFRGLDNHVRVAVRLPAENDRLLEVVDGV</sequence>
<keyword evidence="14" id="KW-1185">Reference proteome</keyword>
<gene>
    <name evidence="13" type="ORF">GRX03_00120</name>
</gene>
<reference evidence="13 14" key="1">
    <citation type="submission" date="2019-12" db="EMBL/GenBank/DDBJ databases">
        <title>Isolation and characterization of three novel carbon monoxide-oxidizing members of Halobacteria from salione crusts and soils.</title>
        <authorList>
            <person name="Myers M.R."/>
            <person name="King G.M."/>
        </authorList>
    </citation>
    <scope>NUCLEOTIDE SEQUENCE [LARGE SCALE GENOMIC DNA]</scope>
    <source>
        <strain evidence="13 14">WSH3</strain>
    </source>
</reference>
<dbReference type="InterPro" id="IPR004839">
    <property type="entry name" value="Aminotransferase_I/II_large"/>
</dbReference>
<dbReference type="PANTHER" id="PTHR42885:SF1">
    <property type="entry name" value="THREONINE-PHOSPHATE DECARBOXYLASE"/>
    <property type="match status" value="1"/>
</dbReference>
<name>A0A6B0SXF7_9EURY</name>
<organism evidence="13 14">
    <name type="scientific">Halovenus carboxidivorans</name>
    <dbReference type="NCBI Taxonomy" id="2692199"/>
    <lineage>
        <taxon>Archaea</taxon>
        <taxon>Methanobacteriati</taxon>
        <taxon>Methanobacteriota</taxon>
        <taxon>Stenosarchaea group</taxon>
        <taxon>Halobacteria</taxon>
        <taxon>Halobacteriales</taxon>
        <taxon>Haloarculaceae</taxon>
        <taxon>Halovenus</taxon>
    </lineage>
</organism>
<dbReference type="EMBL" id="WUUT01000001">
    <property type="protein sequence ID" value="MXR50015.1"/>
    <property type="molecule type" value="Genomic_DNA"/>
</dbReference>
<dbReference type="InterPro" id="IPR025877">
    <property type="entry name" value="MobA-like_NTP_Trfase"/>
</dbReference>
<comment type="pathway">
    <text evidence="3">Cofactor biosynthesis; adenosylcobalamin biosynthesis.</text>
</comment>
<keyword evidence="7 13" id="KW-0456">Lyase</keyword>
<evidence type="ECO:0000256" key="9">
    <source>
        <dbReference type="ARBA" id="ARBA00048531"/>
    </source>
</evidence>
<evidence type="ECO:0000313" key="13">
    <source>
        <dbReference type="EMBL" id="MXR50015.1"/>
    </source>
</evidence>
<dbReference type="SUPFAM" id="SSF53448">
    <property type="entry name" value="Nucleotide-diphospho-sugar transferases"/>
    <property type="match status" value="1"/>
</dbReference>